<evidence type="ECO:0000313" key="2">
    <source>
        <dbReference type="Proteomes" id="UP000017837"/>
    </source>
</evidence>
<sequence length="65" mass="6957">MVDIEYSSAAPSGFKCALRIVYDAYIIFIPYGKGPDGGLITCSDVLMDGGVTASYIYGELVRKNA</sequence>
<reference evidence="1 2" key="1">
    <citation type="journal article" date="2014" name="Nature">
        <title>Sequential evolution of bacterial morphology by co-option of a developmental regulator.</title>
        <authorList>
            <person name="Jiang C."/>
            <person name="Brown P.J."/>
            <person name="Ducret A."/>
            <person name="Brun Y.V."/>
        </authorList>
    </citation>
    <scope>NUCLEOTIDE SEQUENCE [LARGE SCALE GENOMIC DNA]</scope>
    <source>
        <strain evidence="1 2">DSM 16100</strain>
    </source>
</reference>
<organism evidence="1 2">
    <name type="scientific">Asticcacaulis benevestitus DSM 16100 = ATCC BAA-896</name>
    <dbReference type="NCBI Taxonomy" id="1121022"/>
    <lineage>
        <taxon>Bacteria</taxon>
        <taxon>Pseudomonadati</taxon>
        <taxon>Pseudomonadota</taxon>
        <taxon>Alphaproteobacteria</taxon>
        <taxon>Caulobacterales</taxon>
        <taxon>Caulobacteraceae</taxon>
        <taxon>Asticcacaulis</taxon>
    </lineage>
</organism>
<proteinExistence type="predicted"/>
<dbReference type="AlphaFoldDB" id="V4RAD1"/>
<keyword evidence="2" id="KW-1185">Reference proteome</keyword>
<accession>V4RAD1</accession>
<comment type="caution">
    <text evidence="1">The sequence shown here is derived from an EMBL/GenBank/DDBJ whole genome shotgun (WGS) entry which is preliminary data.</text>
</comment>
<protein>
    <submittedName>
        <fullName evidence="1">Uncharacterized protein</fullName>
    </submittedName>
</protein>
<name>V4RAD1_9CAUL</name>
<evidence type="ECO:0000313" key="1">
    <source>
        <dbReference type="EMBL" id="ESQ88393.1"/>
    </source>
</evidence>
<dbReference type="Proteomes" id="UP000017837">
    <property type="component" value="Unassembled WGS sequence"/>
</dbReference>
<gene>
    <name evidence="1" type="ORF">ABENE_16205</name>
</gene>
<dbReference type="EMBL" id="AWGB01000038">
    <property type="protein sequence ID" value="ESQ88393.1"/>
    <property type="molecule type" value="Genomic_DNA"/>
</dbReference>